<dbReference type="GO" id="GO:0005737">
    <property type="term" value="C:cytoplasm"/>
    <property type="evidence" value="ECO:0007669"/>
    <property type="project" value="UniProtKB-SubCell"/>
</dbReference>
<dbReference type="GO" id="GO:0005634">
    <property type="term" value="C:nucleus"/>
    <property type="evidence" value="ECO:0007669"/>
    <property type="project" value="UniProtKB-SubCell"/>
</dbReference>
<keyword evidence="8" id="KW-0833">Ubl conjugation pathway</keyword>
<dbReference type="Proteomes" id="UP000235786">
    <property type="component" value="Unassembled WGS sequence"/>
</dbReference>
<feature type="compositionally biased region" description="Low complexity" evidence="11">
    <location>
        <begin position="45"/>
        <end position="58"/>
    </location>
</feature>
<feature type="compositionally biased region" description="Polar residues" evidence="11">
    <location>
        <begin position="72"/>
        <end position="92"/>
    </location>
</feature>
<keyword evidence="10" id="KW-0539">Nucleus</keyword>
<proteinExistence type="inferred from homology"/>
<dbReference type="InterPro" id="IPR045132">
    <property type="entry name" value="UBE4"/>
</dbReference>
<evidence type="ECO:0000256" key="4">
    <source>
        <dbReference type="ARBA" id="ARBA00004906"/>
    </source>
</evidence>
<comment type="similarity">
    <text evidence="5">Belongs to the ubiquitin conjugation factor E4 family.</text>
</comment>
<comment type="subcellular location">
    <subcellularLocation>
        <location evidence="3">Cytoplasm</location>
    </subcellularLocation>
    <subcellularLocation>
        <location evidence="2">Nucleus</location>
    </subcellularLocation>
</comment>
<evidence type="ECO:0000256" key="6">
    <source>
        <dbReference type="ARBA" id="ARBA00022490"/>
    </source>
</evidence>
<dbReference type="SMART" id="SM00504">
    <property type="entry name" value="Ubox"/>
    <property type="match status" value="1"/>
</dbReference>
<keyword evidence="9" id="KW-0413">Isomerase</keyword>
<keyword evidence="6" id="KW-0963">Cytoplasm</keyword>
<keyword evidence="14" id="KW-1185">Reference proteome</keyword>
<keyword evidence="7" id="KW-0808">Transferase</keyword>
<dbReference type="GO" id="GO:0003755">
    <property type="term" value="F:peptidyl-prolyl cis-trans isomerase activity"/>
    <property type="evidence" value="ECO:0007669"/>
    <property type="project" value="UniProtKB-KW"/>
</dbReference>
<evidence type="ECO:0000256" key="3">
    <source>
        <dbReference type="ARBA" id="ARBA00004496"/>
    </source>
</evidence>
<dbReference type="GO" id="GO:0036503">
    <property type="term" value="P:ERAD pathway"/>
    <property type="evidence" value="ECO:0007669"/>
    <property type="project" value="InterPro"/>
</dbReference>
<evidence type="ECO:0000256" key="1">
    <source>
        <dbReference type="ARBA" id="ARBA00000900"/>
    </source>
</evidence>
<evidence type="ECO:0000256" key="11">
    <source>
        <dbReference type="SAM" id="MobiDB-lite"/>
    </source>
</evidence>
<feature type="compositionally biased region" description="Pro residues" evidence="11">
    <location>
        <begin position="1"/>
        <end position="14"/>
    </location>
</feature>
<dbReference type="UniPathway" id="UPA00143"/>
<evidence type="ECO:0000256" key="8">
    <source>
        <dbReference type="ARBA" id="ARBA00022786"/>
    </source>
</evidence>
<comment type="catalytic activity">
    <reaction evidence="1">
        <text>S-ubiquitinyl-[E2 ubiquitin-conjugating enzyme]-L-cysteine + [acceptor protein]-L-lysine = [E2 ubiquitin-conjugating enzyme]-L-cysteine + N(6)-ubiquitinyl-[acceptor protein]-L-lysine.</text>
        <dbReference type="EC" id="2.3.2.27"/>
    </reaction>
</comment>
<dbReference type="InterPro" id="IPR019474">
    <property type="entry name" value="Ub_conjug_fac_E4_core"/>
</dbReference>
<dbReference type="PANTHER" id="PTHR13931">
    <property type="entry name" value="UBIQUITINATION FACTOR E4"/>
    <property type="match status" value="1"/>
</dbReference>
<comment type="pathway">
    <text evidence="4">Protein modification; protein ubiquitination.</text>
</comment>
<dbReference type="EMBL" id="KZ613941">
    <property type="protein sequence ID" value="PMD44014.1"/>
    <property type="molecule type" value="Genomic_DNA"/>
</dbReference>
<evidence type="ECO:0000313" key="13">
    <source>
        <dbReference type="EMBL" id="PMD44014.1"/>
    </source>
</evidence>
<dbReference type="Pfam" id="PF10408">
    <property type="entry name" value="Ufd2P_core"/>
    <property type="match status" value="1"/>
</dbReference>
<feature type="region of interest" description="Disordered" evidence="11">
    <location>
        <begin position="1"/>
        <end position="116"/>
    </location>
</feature>
<dbReference type="GO" id="GO:0000151">
    <property type="term" value="C:ubiquitin ligase complex"/>
    <property type="evidence" value="ECO:0007669"/>
    <property type="project" value="InterPro"/>
</dbReference>
<evidence type="ECO:0000259" key="12">
    <source>
        <dbReference type="PROSITE" id="PS51698"/>
    </source>
</evidence>
<dbReference type="SUPFAM" id="SSF57850">
    <property type="entry name" value="RING/U-box"/>
    <property type="match status" value="1"/>
</dbReference>
<evidence type="ECO:0000313" key="14">
    <source>
        <dbReference type="Proteomes" id="UP000235786"/>
    </source>
</evidence>
<dbReference type="PROSITE" id="PS51698">
    <property type="entry name" value="U_BOX"/>
    <property type="match status" value="1"/>
</dbReference>
<feature type="domain" description="U-box" evidence="12">
    <location>
        <begin position="987"/>
        <end position="1061"/>
    </location>
</feature>
<evidence type="ECO:0000256" key="7">
    <source>
        <dbReference type="ARBA" id="ARBA00022679"/>
    </source>
</evidence>
<dbReference type="GO" id="GO:0006511">
    <property type="term" value="P:ubiquitin-dependent protein catabolic process"/>
    <property type="evidence" value="ECO:0007669"/>
    <property type="project" value="InterPro"/>
</dbReference>
<reference evidence="13 14" key="1">
    <citation type="submission" date="2016-04" db="EMBL/GenBank/DDBJ databases">
        <title>A degradative enzymes factory behind the ericoid mycorrhizal symbiosis.</title>
        <authorList>
            <consortium name="DOE Joint Genome Institute"/>
            <person name="Martino E."/>
            <person name="Morin E."/>
            <person name="Grelet G."/>
            <person name="Kuo A."/>
            <person name="Kohler A."/>
            <person name="Daghino S."/>
            <person name="Barry K."/>
            <person name="Choi C."/>
            <person name="Cichocki N."/>
            <person name="Clum A."/>
            <person name="Copeland A."/>
            <person name="Hainaut M."/>
            <person name="Haridas S."/>
            <person name="Labutti K."/>
            <person name="Lindquist E."/>
            <person name="Lipzen A."/>
            <person name="Khouja H.-R."/>
            <person name="Murat C."/>
            <person name="Ohm R."/>
            <person name="Olson A."/>
            <person name="Spatafora J."/>
            <person name="Veneault-Fourrey C."/>
            <person name="Henrissat B."/>
            <person name="Grigoriev I."/>
            <person name="Martin F."/>
            <person name="Perotto S."/>
        </authorList>
    </citation>
    <scope>NUCLEOTIDE SEQUENCE [LARGE SCALE GENOMIC DNA]</scope>
    <source>
        <strain evidence="13 14">F</strain>
    </source>
</reference>
<dbReference type="Gene3D" id="3.30.40.10">
    <property type="entry name" value="Zinc/RING finger domain, C3HC4 (zinc finger)"/>
    <property type="match status" value="1"/>
</dbReference>
<keyword evidence="9" id="KW-0697">Rotamase</keyword>
<dbReference type="GO" id="GO:0034450">
    <property type="term" value="F:ubiquitin-ubiquitin ligase activity"/>
    <property type="evidence" value="ECO:0007669"/>
    <property type="project" value="InterPro"/>
</dbReference>
<dbReference type="AlphaFoldDB" id="A0A2J6RZS4"/>
<dbReference type="STRING" id="1149755.A0A2J6RZS4"/>
<evidence type="ECO:0000256" key="5">
    <source>
        <dbReference type="ARBA" id="ARBA00007434"/>
    </source>
</evidence>
<dbReference type="Pfam" id="PF04564">
    <property type="entry name" value="U-box"/>
    <property type="match status" value="1"/>
</dbReference>
<dbReference type="OrthoDB" id="20295at2759"/>
<evidence type="ECO:0000256" key="9">
    <source>
        <dbReference type="ARBA" id="ARBA00023110"/>
    </source>
</evidence>
<dbReference type="InterPro" id="IPR013083">
    <property type="entry name" value="Znf_RING/FYVE/PHD"/>
</dbReference>
<protein>
    <recommendedName>
        <fullName evidence="12">U-box domain-containing protein</fullName>
    </recommendedName>
</protein>
<evidence type="ECO:0000256" key="2">
    <source>
        <dbReference type="ARBA" id="ARBA00004123"/>
    </source>
</evidence>
<dbReference type="FunFam" id="3.30.40.10:FF:000055">
    <property type="entry name" value="Ubiquitin conjugation factor e4 a"/>
    <property type="match status" value="1"/>
</dbReference>
<gene>
    <name evidence="13" type="ORF">L207DRAFT_508786</name>
</gene>
<accession>A0A2J6RZS4</accession>
<organism evidence="13 14">
    <name type="scientific">Hyaloscypha variabilis (strain UAMH 11265 / GT02V1 / F)</name>
    <name type="common">Meliniomyces variabilis</name>
    <dbReference type="NCBI Taxonomy" id="1149755"/>
    <lineage>
        <taxon>Eukaryota</taxon>
        <taxon>Fungi</taxon>
        <taxon>Dikarya</taxon>
        <taxon>Ascomycota</taxon>
        <taxon>Pezizomycotina</taxon>
        <taxon>Leotiomycetes</taxon>
        <taxon>Helotiales</taxon>
        <taxon>Hyaloscyphaceae</taxon>
        <taxon>Hyaloscypha</taxon>
        <taxon>Hyaloscypha variabilis</taxon>
    </lineage>
</organism>
<dbReference type="PANTHER" id="PTHR13931:SF2">
    <property type="entry name" value="UBIQUITIN CONJUGATION FACTOR E4 B"/>
    <property type="match status" value="1"/>
</dbReference>
<name>A0A2J6RZS4_HYAVF</name>
<dbReference type="CDD" id="cd16657">
    <property type="entry name" value="RING-Ubox_UBE4A"/>
    <property type="match status" value="1"/>
</dbReference>
<dbReference type="GO" id="GO:0000209">
    <property type="term" value="P:protein polyubiquitination"/>
    <property type="evidence" value="ECO:0007669"/>
    <property type="project" value="TreeGrafter"/>
</dbReference>
<dbReference type="InterPro" id="IPR003613">
    <property type="entry name" value="Ubox_domain"/>
</dbReference>
<sequence length="1076" mass="121270">MDDDQQPPPAPPEAPDAEKMDQIRRRRLEKLSGPSTPKITKPTEASAGVSSSPSPSAPITAETVEPAVKTKLNITKAPSTHIALSSKASSEPSDGGVGPTASPQPNPSKKQAPASVGESIEAYEHTTLGSIFRITLDPNRTVDSSNHKLIYLRNLRQELEDEQAPIMLTKERLDSAILEAASAIPHNKGVLDYLIPCWKRVMRALKSLRGYASGKDVILKEAKRLCMSNCVFAVEMPEFFGREPNSALDTLTSYLLLEPTEERGISPDFLAEMEARIEEDESIKPMLRKAVVGLSQQLAMMTMNDNYKPYIHALKALCQSSKFVAAIAEDPLFQMATSAPRIEMDTILGPFFRISPLQAEVTKEYFASPKTMDKGKIRTSQEALRLTLQTHQNDLLEITNLFVRTGPISRNKILDWFAYIVNSNHKRRALRSNPAELSSDGFLMNVTVILDGLCGPFLDTTFSKVGKIDVEYLRRNPRVDIKDETKLNADESASTEYYKTVASGTSNFISEVFFLTLAAHHYGSEATNTMLKSLDREIKYMTDKVKEMEAERPKFANSPHQLAVLEGNLKKYNDILEKYMSFKFAAEGVLFDKVMQAKSLSFMRVVTVWLLRIATQSDYTPDKTVNLPLSAQQPDAFRCLPEYVLEDIVGNFNFIFRFIPDVMLSAVGDEIIALCITFLTNSEYIKNPYLKAKLVSLLFHGTWPVYHRTKGVLGDSLVGTKFANDHLLHALMKFYIEVESTGAHTQFYDKFNIRYEIFQVIKCIWTNTVYQERLTQESKTNTEFFLRFVNLLLNDATYVLDEALTKFPKIHDLQAELRPPNTLTPQERAAREEELATAEGQAQSYMQLTNETVSMMKLFTKTLSASFTMPEIVERVAAMVDYTLDTLVGPKSLNLKVDDPKKYQFDPRTLLSEFIEIYLNLGVSENFIEAVAGDGRSYKPENFDRATRILNRHSLRSAEDMAAWEKLKGRFKVAKELEDQNEEDLGDIPDEYLDPIMATLMKDPVVLPLSKIVIDRSTIRSHLLSDPHDPFNRSPLKIEDVVDATELKAEIVAWRAEMMQKAKQARDDDTMDTAEG</sequence>
<evidence type="ECO:0000256" key="10">
    <source>
        <dbReference type="ARBA" id="ARBA00023242"/>
    </source>
</evidence>